<name>M2UND4_COCH5</name>
<feature type="compositionally biased region" description="Polar residues" evidence="1">
    <location>
        <begin position="148"/>
        <end position="160"/>
    </location>
</feature>
<sequence length="310" mass="34225">MERVRKICTLCKIERQFEHSTRRGNSCPIPRPSRGHANPNAQKGRTAFAYDTTRTNAPLKKRNTLRKKNRNAAMSTQGAAKDRSATCHSTKEDTGVAKSAWLRTWLNKLPITTCPKPPTTPPSSTSPPPRKATSVDLSRIIPFRCTEKSPTSQPTNTTAPTAHRTRIPLTTKSSSIPNLSRHLSLSKKPTHKINTTTTTPSTPTKLQKRAPAPPRPKSTTTTTTALRPTPAPPSSSTTTTPMPLAESHPEQPKGSVVVGDGRNSTAYLTITAAATAGEEEEELEMNETRRVMWEYWNVHCRFLVEEWSDD</sequence>
<feature type="compositionally biased region" description="Low complexity" evidence="1">
    <location>
        <begin position="217"/>
        <end position="241"/>
    </location>
</feature>
<dbReference type="HOGENOM" id="CLU_906161_0_0_1"/>
<organism evidence="2 3">
    <name type="scientific">Cochliobolus heterostrophus (strain C5 / ATCC 48332 / race O)</name>
    <name type="common">Southern corn leaf blight fungus</name>
    <name type="synonym">Bipolaris maydis</name>
    <dbReference type="NCBI Taxonomy" id="701091"/>
    <lineage>
        <taxon>Eukaryota</taxon>
        <taxon>Fungi</taxon>
        <taxon>Dikarya</taxon>
        <taxon>Ascomycota</taxon>
        <taxon>Pezizomycotina</taxon>
        <taxon>Dothideomycetes</taxon>
        <taxon>Pleosporomycetidae</taxon>
        <taxon>Pleosporales</taxon>
        <taxon>Pleosporineae</taxon>
        <taxon>Pleosporaceae</taxon>
        <taxon>Bipolaris</taxon>
    </lineage>
</organism>
<gene>
    <name evidence="2" type="ORF">COCHEDRAFT_1032477</name>
</gene>
<dbReference type="OrthoDB" id="3695197at2759"/>
<feature type="compositionally biased region" description="Basic and acidic residues" evidence="1">
    <location>
        <begin position="80"/>
        <end position="93"/>
    </location>
</feature>
<reference evidence="3" key="2">
    <citation type="journal article" date="2013" name="PLoS Genet.">
        <title>Comparative genome structure, secondary metabolite, and effector coding capacity across Cochliobolus pathogens.</title>
        <authorList>
            <person name="Condon B.J."/>
            <person name="Leng Y."/>
            <person name="Wu D."/>
            <person name="Bushley K.E."/>
            <person name="Ohm R.A."/>
            <person name="Otillar R."/>
            <person name="Martin J."/>
            <person name="Schackwitz W."/>
            <person name="Grimwood J."/>
            <person name="MohdZainudin N."/>
            <person name="Xue C."/>
            <person name="Wang R."/>
            <person name="Manning V.A."/>
            <person name="Dhillon B."/>
            <person name="Tu Z.J."/>
            <person name="Steffenson B.J."/>
            <person name="Salamov A."/>
            <person name="Sun H."/>
            <person name="Lowry S."/>
            <person name="LaButti K."/>
            <person name="Han J."/>
            <person name="Copeland A."/>
            <person name="Lindquist E."/>
            <person name="Barry K."/>
            <person name="Schmutz J."/>
            <person name="Baker S.E."/>
            <person name="Ciuffetti L.M."/>
            <person name="Grigoriev I.V."/>
            <person name="Zhong S."/>
            <person name="Turgeon B.G."/>
        </authorList>
    </citation>
    <scope>NUCLEOTIDE SEQUENCE [LARGE SCALE GENOMIC DNA]</scope>
    <source>
        <strain evidence="3">C5 / ATCC 48332 / race O</strain>
    </source>
</reference>
<feature type="compositionally biased region" description="Pro residues" evidence="1">
    <location>
        <begin position="115"/>
        <end position="130"/>
    </location>
</feature>
<feature type="region of interest" description="Disordered" evidence="1">
    <location>
        <begin position="21"/>
        <end position="93"/>
    </location>
</feature>
<evidence type="ECO:0000313" key="2">
    <source>
        <dbReference type="EMBL" id="EMD89448.1"/>
    </source>
</evidence>
<feature type="compositionally biased region" description="Polar residues" evidence="1">
    <location>
        <begin position="168"/>
        <end position="183"/>
    </location>
</feature>
<protein>
    <submittedName>
        <fullName evidence="2">Uncharacterized protein</fullName>
    </submittedName>
</protein>
<dbReference type="Proteomes" id="UP000016936">
    <property type="component" value="Unassembled WGS sequence"/>
</dbReference>
<keyword evidence="3" id="KW-1185">Reference proteome</keyword>
<evidence type="ECO:0000313" key="3">
    <source>
        <dbReference type="Proteomes" id="UP000016936"/>
    </source>
</evidence>
<feature type="compositionally biased region" description="Low complexity" evidence="1">
    <location>
        <begin position="192"/>
        <end position="205"/>
    </location>
</feature>
<proteinExistence type="predicted"/>
<reference evidence="2 3" key="1">
    <citation type="journal article" date="2012" name="PLoS Pathog.">
        <title>Diverse lifestyles and strategies of plant pathogenesis encoded in the genomes of eighteen Dothideomycetes fungi.</title>
        <authorList>
            <person name="Ohm R.A."/>
            <person name="Feau N."/>
            <person name="Henrissat B."/>
            <person name="Schoch C.L."/>
            <person name="Horwitz B.A."/>
            <person name="Barry K.W."/>
            <person name="Condon B.J."/>
            <person name="Copeland A.C."/>
            <person name="Dhillon B."/>
            <person name="Glaser F."/>
            <person name="Hesse C.N."/>
            <person name="Kosti I."/>
            <person name="LaButti K."/>
            <person name="Lindquist E.A."/>
            <person name="Lucas S."/>
            <person name="Salamov A.A."/>
            <person name="Bradshaw R.E."/>
            <person name="Ciuffetti L."/>
            <person name="Hamelin R.C."/>
            <person name="Kema G.H.J."/>
            <person name="Lawrence C."/>
            <person name="Scott J.A."/>
            <person name="Spatafora J.W."/>
            <person name="Turgeon B.G."/>
            <person name="de Wit P.J.G.M."/>
            <person name="Zhong S."/>
            <person name="Goodwin S.B."/>
            <person name="Grigoriev I.V."/>
        </authorList>
    </citation>
    <scope>NUCLEOTIDE SEQUENCE [LARGE SCALE GENOMIC DNA]</scope>
    <source>
        <strain evidence="3">C5 / ATCC 48332 / race O</strain>
    </source>
</reference>
<accession>M2UND4</accession>
<feature type="compositionally biased region" description="Basic residues" evidence="1">
    <location>
        <begin position="59"/>
        <end position="70"/>
    </location>
</feature>
<dbReference type="AlphaFoldDB" id="M2UND4"/>
<dbReference type="OMA" id="CKIERQF"/>
<dbReference type="EMBL" id="KB445579">
    <property type="protein sequence ID" value="EMD89448.1"/>
    <property type="molecule type" value="Genomic_DNA"/>
</dbReference>
<evidence type="ECO:0000256" key="1">
    <source>
        <dbReference type="SAM" id="MobiDB-lite"/>
    </source>
</evidence>
<feature type="region of interest" description="Disordered" evidence="1">
    <location>
        <begin position="110"/>
        <end position="256"/>
    </location>
</feature>